<dbReference type="AlphaFoldDB" id="A0A1W1ZW51"/>
<organism evidence="1 2">
    <name type="scientific">Pedobacter nyackensis</name>
    <dbReference type="NCBI Taxonomy" id="475255"/>
    <lineage>
        <taxon>Bacteria</taxon>
        <taxon>Pseudomonadati</taxon>
        <taxon>Bacteroidota</taxon>
        <taxon>Sphingobacteriia</taxon>
        <taxon>Sphingobacteriales</taxon>
        <taxon>Sphingobacteriaceae</taxon>
        <taxon>Pedobacter</taxon>
    </lineage>
</organism>
<evidence type="ECO:0000313" key="2">
    <source>
        <dbReference type="Proteomes" id="UP000192678"/>
    </source>
</evidence>
<dbReference type="STRING" id="475255.SAMN04488101_101101"/>
<evidence type="ECO:0000313" key="1">
    <source>
        <dbReference type="EMBL" id="SMC52650.1"/>
    </source>
</evidence>
<name>A0A1W1ZW51_9SPHI</name>
<dbReference type="EMBL" id="FWYB01000001">
    <property type="protein sequence ID" value="SMC52650.1"/>
    <property type="molecule type" value="Genomic_DNA"/>
</dbReference>
<keyword evidence="2" id="KW-1185">Reference proteome</keyword>
<gene>
    <name evidence="1" type="ORF">SAMN04488101_101101</name>
</gene>
<protein>
    <submittedName>
        <fullName evidence="1">Uncharacterized protein</fullName>
    </submittedName>
</protein>
<accession>A0A1W1ZW51</accession>
<sequence>MTPVQLKYFNDMEPGESLSIQQVKNPIAFISAAKQYIDQYGLLQFNSDYTEVTKLNPIPKTDQITFYLQ</sequence>
<proteinExistence type="predicted"/>
<reference evidence="1 2" key="1">
    <citation type="submission" date="2017-04" db="EMBL/GenBank/DDBJ databases">
        <authorList>
            <person name="Afonso C.L."/>
            <person name="Miller P.J."/>
            <person name="Scott M.A."/>
            <person name="Spackman E."/>
            <person name="Goraichik I."/>
            <person name="Dimitrov K.M."/>
            <person name="Suarez D.L."/>
            <person name="Swayne D.E."/>
        </authorList>
    </citation>
    <scope>NUCLEOTIDE SEQUENCE [LARGE SCALE GENOMIC DNA]</scope>
    <source>
        <strain evidence="1 2">DSM 19625</strain>
    </source>
</reference>
<dbReference type="Proteomes" id="UP000192678">
    <property type="component" value="Unassembled WGS sequence"/>
</dbReference>
<dbReference type="RefSeq" id="WP_084286708.1">
    <property type="nucleotide sequence ID" value="NZ_FWYB01000001.1"/>
</dbReference>